<dbReference type="OrthoDB" id="5861954at2"/>
<name>A0A2S6H5J3_9GAMM</name>
<dbReference type="SUPFAM" id="SSF82185">
    <property type="entry name" value="Histone H3 K4-specific methyltransferase SET7/9 N-terminal domain"/>
    <property type="match status" value="1"/>
</dbReference>
<dbReference type="AlphaFoldDB" id="A0A2S6H5J3"/>
<proteinExistence type="predicted"/>
<dbReference type="RefSeq" id="WP_104422808.1">
    <property type="nucleotide sequence ID" value="NZ_PTIY01000003.1"/>
</dbReference>
<evidence type="ECO:0000313" key="2">
    <source>
        <dbReference type="Proteomes" id="UP000238071"/>
    </source>
</evidence>
<dbReference type="Proteomes" id="UP000238071">
    <property type="component" value="Unassembled WGS sequence"/>
</dbReference>
<evidence type="ECO:0008006" key="3">
    <source>
        <dbReference type="Google" id="ProtNLM"/>
    </source>
</evidence>
<protein>
    <recommendedName>
        <fullName evidence="3">MORN repeat protein</fullName>
    </recommendedName>
</protein>
<reference evidence="1 2" key="1">
    <citation type="submission" date="2018-02" db="EMBL/GenBank/DDBJ databases">
        <title>Subsurface microbial communities from deep shales in Ohio and West Virginia, USA.</title>
        <authorList>
            <person name="Wrighton K."/>
        </authorList>
    </citation>
    <scope>NUCLEOTIDE SEQUENCE [LARGE SCALE GENOMIC DNA]</scope>
    <source>
        <strain evidence="1 2">OWC-G53F</strain>
    </source>
</reference>
<sequence>MKKIIFLLTTIFFISDCNADIRVLEQLRAQAHQRAKQNISQNKKPKKAVKTKKTVKPKEIVLKDTKPKEIVTSADLDIRNELAYLPNEDKPFSGRHEMHHSNGKRYVETKYKDGKRDGLLIMWDEYGYKIGELNFADGNQL</sequence>
<organism evidence="1 2">
    <name type="scientific">Methylobacter tundripaludum</name>
    <dbReference type="NCBI Taxonomy" id="173365"/>
    <lineage>
        <taxon>Bacteria</taxon>
        <taxon>Pseudomonadati</taxon>
        <taxon>Pseudomonadota</taxon>
        <taxon>Gammaproteobacteria</taxon>
        <taxon>Methylococcales</taxon>
        <taxon>Methylococcaceae</taxon>
        <taxon>Methylobacter</taxon>
    </lineage>
</organism>
<gene>
    <name evidence="1" type="ORF">B0F88_103146</name>
</gene>
<evidence type="ECO:0000313" key="1">
    <source>
        <dbReference type="EMBL" id="PPK72713.1"/>
    </source>
</evidence>
<accession>A0A2S6H5J3</accession>
<keyword evidence="2" id="KW-1185">Reference proteome</keyword>
<comment type="caution">
    <text evidence="1">The sequence shown here is derived from an EMBL/GenBank/DDBJ whole genome shotgun (WGS) entry which is preliminary data.</text>
</comment>
<dbReference type="EMBL" id="PTIY01000003">
    <property type="protein sequence ID" value="PPK72713.1"/>
    <property type="molecule type" value="Genomic_DNA"/>
</dbReference>